<dbReference type="Proteomes" id="UP001056500">
    <property type="component" value="Chromosome"/>
</dbReference>
<evidence type="ECO:0000256" key="7">
    <source>
        <dbReference type="ARBA" id="ARBA00023229"/>
    </source>
</evidence>
<comment type="function">
    <text evidence="9">Catalyzes the NADPH-dependent rearrangement and reduction of 1-deoxy-D-xylulose-5-phosphate (DXP) to 2-C-methyl-D-erythritol 4-phosphate (MEP).</text>
</comment>
<keyword evidence="14" id="KW-1185">Reference proteome</keyword>
<feature type="binding site" evidence="9">
    <location>
        <position position="216"/>
    </location>
    <ligand>
        <name>1-deoxy-D-xylulose 5-phosphate</name>
        <dbReference type="ChEBI" id="CHEBI:57792"/>
    </ligand>
</feature>
<feature type="binding site" evidence="9">
    <location>
        <position position="122"/>
    </location>
    <ligand>
        <name>NADPH</name>
        <dbReference type="ChEBI" id="CHEBI:57783"/>
    </ligand>
</feature>
<evidence type="ECO:0000256" key="9">
    <source>
        <dbReference type="HAMAP-Rule" id="MF_00183"/>
    </source>
</evidence>
<evidence type="ECO:0000256" key="3">
    <source>
        <dbReference type="ARBA" id="ARBA00022723"/>
    </source>
</evidence>
<dbReference type="Pfam" id="PF13288">
    <property type="entry name" value="DXPR_C"/>
    <property type="match status" value="1"/>
</dbReference>
<dbReference type="NCBIfam" id="NF009114">
    <property type="entry name" value="PRK12464.1"/>
    <property type="match status" value="1"/>
</dbReference>
<evidence type="ECO:0000256" key="5">
    <source>
        <dbReference type="ARBA" id="ARBA00023002"/>
    </source>
</evidence>
<keyword evidence="7 9" id="KW-0414">Isoprene biosynthesis</keyword>
<dbReference type="InterPro" id="IPR036291">
    <property type="entry name" value="NAD(P)-bd_dom_sf"/>
</dbReference>
<feature type="binding site" evidence="9">
    <location>
        <position position="150"/>
    </location>
    <ligand>
        <name>1-deoxy-D-xylulose 5-phosphate</name>
        <dbReference type="ChEBI" id="CHEBI:57792"/>
    </ligand>
</feature>
<reference evidence="13" key="1">
    <citation type="submission" date="2022-06" db="EMBL/GenBank/DDBJ databases">
        <title>Genome sequencing of Brevibacillus sp. BB3-R1.</title>
        <authorList>
            <person name="Heo J."/>
            <person name="Lee D."/>
            <person name="Won M."/>
            <person name="Han B.-H."/>
            <person name="Hong S.-B."/>
            <person name="Kwon S.-W."/>
        </authorList>
    </citation>
    <scope>NUCLEOTIDE SEQUENCE</scope>
    <source>
        <strain evidence="13">BB3-R1</strain>
    </source>
</reference>
<evidence type="ECO:0000256" key="1">
    <source>
        <dbReference type="ARBA" id="ARBA00005094"/>
    </source>
</evidence>
<comment type="similarity">
    <text evidence="2 9">Belongs to the DXR family.</text>
</comment>
<feature type="binding site" evidence="9">
    <location>
        <position position="219"/>
    </location>
    <ligand>
        <name>Mn(2+)</name>
        <dbReference type="ChEBI" id="CHEBI:29035"/>
    </ligand>
</feature>
<evidence type="ECO:0000259" key="10">
    <source>
        <dbReference type="Pfam" id="PF02670"/>
    </source>
</evidence>
<feature type="binding site" evidence="9">
    <location>
        <position position="11"/>
    </location>
    <ligand>
        <name>NADPH</name>
        <dbReference type="ChEBI" id="CHEBI:57783"/>
    </ligand>
</feature>
<dbReference type="InterPro" id="IPR036169">
    <property type="entry name" value="DXPR_C_sf"/>
</dbReference>
<dbReference type="InterPro" id="IPR026877">
    <property type="entry name" value="DXPR_C"/>
</dbReference>
<dbReference type="EMBL" id="CP098755">
    <property type="protein sequence ID" value="USG67962.1"/>
    <property type="molecule type" value="Genomic_DNA"/>
</dbReference>
<protein>
    <recommendedName>
        <fullName evidence="9">1-deoxy-D-xylulose 5-phosphate reductoisomerase</fullName>
        <shortName evidence="9">DXP reductoisomerase</shortName>
        <ecNumber evidence="9">1.1.1.267</ecNumber>
    </recommendedName>
    <alternativeName>
        <fullName evidence="9">1-deoxyxylulose-5-phosphate reductoisomerase</fullName>
    </alternativeName>
    <alternativeName>
        <fullName evidence="9">2-C-methyl-D-erythritol 4-phosphate synthase</fullName>
    </alternativeName>
</protein>
<feature type="binding site" evidence="9">
    <location>
        <position position="10"/>
    </location>
    <ligand>
        <name>NADPH</name>
        <dbReference type="ChEBI" id="CHEBI:57783"/>
    </ligand>
</feature>
<feature type="binding site" evidence="9">
    <location>
        <position position="123"/>
    </location>
    <ligand>
        <name>1-deoxy-D-xylulose 5-phosphate</name>
        <dbReference type="ChEBI" id="CHEBI:57792"/>
    </ligand>
</feature>
<evidence type="ECO:0000259" key="12">
    <source>
        <dbReference type="Pfam" id="PF13288"/>
    </source>
</evidence>
<dbReference type="PANTHER" id="PTHR30525:SF0">
    <property type="entry name" value="1-DEOXY-D-XYLULOSE 5-PHOSPHATE REDUCTOISOMERASE, CHLOROPLASTIC"/>
    <property type="match status" value="1"/>
</dbReference>
<dbReference type="NCBIfam" id="TIGR00243">
    <property type="entry name" value="Dxr"/>
    <property type="match status" value="1"/>
</dbReference>
<feature type="binding site" evidence="9">
    <location>
        <position position="13"/>
    </location>
    <ligand>
        <name>NADPH</name>
        <dbReference type="ChEBI" id="CHEBI:57783"/>
    </ligand>
</feature>
<dbReference type="HAMAP" id="MF_00183">
    <property type="entry name" value="DXP_reductoisom"/>
    <property type="match status" value="1"/>
</dbReference>
<feature type="binding site" evidence="9">
    <location>
        <position position="148"/>
    </location>
    <ligand>
        <name>Mn(2+)</name>
        <dbReference type="ChEBI" id="CHEBI:29035"/>
    </ligand>
</feature>
<evidence type="ECO:0000256" key="6">
    <source>
        <dbReference type="ARBA" id="ARBA00023211"/>
    </source>
</evidence>
<dbReference type="InterPro" id="IPR013512">
    <property type="entry name" value="DXP_reductoisomerase_N"/>
</dbReference>
<feature type="domain" description="1-deoxy-D-xylulose 5-phosphate reductoisomerase N-terminal" evidence="10">
    <location>
        <begin position="4"/>
        <end position="130"/>
    </location>
</feature>
<feature type="binding site" evidence="9">
    <location>
        <position position="215"/>
    </location>
    <ligand>
        <name>1-deoxy-D-xylulose 5-phosphate</name>
        <dbReference type="ChEBI" id="CHEBI:57792"/>
    </ligand>
</feature>
<keyword evidence="9" id="KW-0460">Magnesium</keyword>
<feature type="binding site" evidence="9">
    <location>
        <position position="150"/>
    </location>
    <ligand>
        <name>Mn(2+)</name>
        <dbReference type="ChEBI" id="CHEBI:29035"/>
    </ligand>
</feature>
<dbReference type="GO" id="GO:0030604">
    <property type="term" value="F:1-deoxy-D-xylulose-5-phosphate reductoisomerase activity"/>
    <property type="evidence" value="ECO:0007669"/>
    <property type="project" value="UniProtKB-EC"/>
</dbReference>
<evidence type="ECO:0000256" key="4">
    <source>
        <dbReference type="ARBA" id="ARBA00022857"/>
    </source>
</evidence>
<dbReference type="SUPFAM" id="SSF69055">
    <property type="entry name" value="1-deoxy-D-xylulose-5-phosphate reductoisomerase, C-terminal domain"/>
    <property type="match status" value="1"/>
</dbReference>
<keyword evidence="6 9" id="KW-0464">Manganese</keyword>
<feature type="binding site" evidence="9">
    <location>
        <position position="197"/>
    </location>
    <ligand>
        <name>1-deoxy-D-xylulose 5-phosphate</name>
        <dbReference type="ChEBI" id="CHEBI:57792"/>
    </ligand>
</feature>
<evidence type="ECO:0000313" key="14">
    <source>
        <dbReference type="Proteomes" id="UP001056500"/>
    </source>
</evidence>
<keyword evidence="4 9" id="KW-0521">NADP</keyword>
<accession>A0ABY4WLF2</accession>
<organism evidence="13 14">
    <name type="scientific">Brevibacillus ruminantium</name>
    <dbReference type="NCBI Taxonomy" id="2950604"/>
    <lineage>
        <taxon>Bacteria</taxon>
        <taxon>Bacillati</taxon>
        <taxon>Bacillota</taxon>
        <taxon>Bacilli</taxon>
        <taxon>Bacillales</taxon>
        <taxon>Paenibacillaceae</taxon>
        <taxon>Brevibacillus</taxon>
    </lineage>
</organism>
<comment type="catalytic activity">
    <reaction evidence="8">
        <text>2-C-methyl-D-erythritol 4-phosphate + NADP(+) = 1-deoxy-D-xylulose 5-phosphate + NADPH + H(+)</text>
        <dbReference type="Rhea" id="RHEA:13717"/>
        <dbReference type="ChEBI" id="CHEBI:15378"/>
        <dbReference type="ChEBI" id="CHEBI:57783"/>
        <dbReference type="ChEBI" id="CHEBI:57792"/>
        <dbReference type="ChEBI" id="CHEBI:58262"/>
        <dbReference type="ChEBI" id="CHEBI:58349"/>
        <dbReference type="EC" id="1.1.1.267"/>
    </reaction>
    <physiologicalReaction direction="right-to-left" evidence="8">
        <dbReference type="Rhea" id="RHEA:13719"/>
    </physiologicalReaction>
</comment>
<feature type="domain" description="DXP reductoisomerase C-terminal" evidence="12">
    <location>
        <begin position="259"/>
        <end position="375"/>
    </location>
</feature>
<dbReference type="InterPro" id="IPR013644">
    <property type="entry name" value="DXP_reductoisomerase_C"/>
</dbReference>
<feature type="binding site" evidence="9">
    <location>
        <position position="124"/>
    </location>
    <ligand>
        <name>NADPH</name>
        <dbReference type="ChEBI" id="CHEBI:57783"/>
    </ligand>
</feature>
<keyword evidence="5 9" id="KW-0560">Oxidoreductase</keyword>
<feature type="domain" description="1-deoxy-D-xylulose 5-phosphate reductoisomerase C-terminal" evidence="11">
    <location>
        <begin position="144"/>
        <end position="227"/>
    </location>
</feature>
<dbReference type="Gene3D" id="1.10.1740.10">
    <property type="match status" value="1"/>
</dbReference>
<dbReference type="EC" id="1.1.1.267" evidence="9"/>
<evidence type="ECO:0000256" key="2">
    <source>
        <dbReference type="ARBA" id="ARBA00006825"/>
    </source>
</evidence>
<dbReference type="PANTHER" id="PTHR30525">
    <property type="entry name" value="1-DEOXY-D-XYLULOSE 5-PHOSPHATE REDUCTOISOMERASE"/>
    <property type="match status" value="1"/>
</dbReference>
<feature type="binding site" evidence="9">
    <location>
        <position position="174"/>
    </location>
    <ligand>
        <name>1-deoxy-D-xylulose 5-phosphate</name>
        <dbReference type="ChEBI" id="CHEBI:57792"/>
    </ligand>
</feature>
<dbReference type="RefSeq" id="WP_251875117.1">
    <property type="nucleotide sequence ID" value="NZ_CP098755.1"/>
</dbReference>
<evidence type="ECO:0000313" key="13">
    <source>
        <dbReference type="EMBL" id="USG67962.1"/>
    </source>
</evidence>
<dbReference type="SUPFAM" id="SSF55347">
    <property type="entry name" value="Glyceraldehyde-3-phosphate dehydrogenase-like, C-terminal domain"/>
    <property type="match status" value="1"/>
</dbReference>
<name>A0ABY4WLF2_9BACL</name>
<feature type="binding site" evidence="9">
    <location>
        <position position="149"/>
    </location>
    <ligand>
        <name>1-deoxy-D-xylulose 5-phosphate</name>
        <dbReference type="ChEBI" id="CHEBI:57792"/>
    </ligand>
</feature>
<feature type="binding site" evidence="9">
    <location>
        <position position="210"/>
    </location>
    <ligand>
        <name>1-deoxy-D-xylulose 5-phosphate</name>
        <dbReference type="ChEBI" id="CHEBI:57792"/>
    </ligand>
</feature>
<dbReference type="PIRSF" id="PIRSF006205">
    <property type="entry name" value="Dxp_reductismrs"/>
    <property type="match status" value="1"/>
</dbReference>
<comment type="pathway">
    <text evidence="1 9">Isoprenoid biosynthesis; isopentenyl diphosphate biosynthesis via DXP pathway; isopentenyl diphosphate from 1-deoxy-D-xylulose 5-phosphate: step 1/6.</text>
</comment>
<gene>
    <name evidence="9" type="primary">dxr</name>
    <name evidence="13" type="ORF">NDK47_12065</name>
</gene>
<dbReference type="SUPFAM" id="SSF51735">
    <property type="entry name" value="NAD(P)-binding Rossmann-fold domains"/>
    <property type="match status" value="1"/>
</dbReference>
<evidence type="ECO:0000259" key="11">
    <source>
        <dbReference type="Pfam" id="PF08436"/>
    </source>
</evidence>
<feature type="binding site" evidence="9">
    <location>
        <position position="12"/>
    </location>
    <ligand>
        <name>NADPH</name>
        <dbReference type="ChEBI" id="CHEBI:57783"/>
    </ligand>
</feature>
<feature type="binding site" evidence="9">
    <location>
        <position position="36"/>
    </location>
    <ligand>
        <name>NADPH</name>
        <dbReference type="ChEBI" id="CHEBI:57783"/>
    </ligand>
</feature>
<evidence type="ECO:0000256" key="8">
    <source>
        <dbReference type="ARBA" id="ARBA00048543"/>
    </source>
</evidence>
<sequence length="386" mass="42316">MKRISLLGSTGSVGKSTLDVVAQHPEEFRVVALAGGTNVELLAEQVKQFQPELVSVGTTQGANELRERLGKRQVEIVCGNEGLEEVAKHPSSNFVMTAVVGSVGVAPTLAAIEAGKTIGLANKETLVSAGHIVMKAAKERGVSIIPVDSEHSAIFQCMEGSRREDVSRIILTASGGSFRHLSREELAHVTLEQALHHPNWSMGSKITIDSATMMNKGFEVIEAHWLFDLPYDKIECVLHYESIIHSMVEYKDRAVMAQLGTPDMRVPIQYALSYPGRMPLATEPLDLVKSGTLHFAPMDFDRYPLLQLAYDCGRIGGTHPTVLNAANEVAVNSFLQGAIDFIQIEQIVRQTCEAHQGISDPSLEEILFADQWARQEAVNCLHRDLR</sequence>
<keyword evidence="3 9" id="KW-0479">Metal-binding</keyword>
<dbReference type="Pfam" id="PF08436">
    <property type="entry name" value="DXP_redisom_C"/>
    <property type="match status" value="1"/>
</dbReference>
<dbReference type="InterPro" id="IPR003821">
    <property type="entry name" value="DXP_reductoisomerase"/>
</dbReference>
<comment type="caution">
    <text evidence="9">Lacks conserved residue(s) required for the propagation of feature annotation.</text>
</comment>
<dbReference type="Pfam" id="PF02670">
    <property type="entry name" value="DXP_reductoisom"/>
    <property type="match status" value="1"/>
</dbReference>
<proteinExistence type="inferred from homology"/>
<dbReference type="Gene3D" id="3.40.50.720">
    <property type="entry name" value="NAD(P)-binding Rossmann-like Domain"/>
    <property type="match status" value="1"/>
</dbReference>
<feature type="binding site" evidence="9">
    <location>
        <position position="203"/>
    </location>
    <ligand>
        <name>NADPH</name>
        <dbReference type="ChEBI" id="CHEBI:57783"/>
    </ligand>
</feature>
<comment type="cofactor">
    <cofactor evidence="9">
        <name>Mg(2+)</name>
        <dbReference type="ChEBI" id="CHEBI:18420"/>
    </cofactor>
    <cofactor evidence="9">
        <name>Mn(2+)</name>
        <dbReference type="ChEBI" id="CHEBI:29035"/>
    </cofactor>
</comment>
<feature type="binding site" evidence="9">
    <location>
        <position position="219"/>
    </location>
    <ligand>
        <name>1-deoxy-D-xylulose 5-phosphate</name>
        <dbReference type="ChEBI" id="CHEBI:57792"/>
    </ligand>
</feature>
<feature type="binding site" evidence="9">
    <location>
        <position position="38"/>
    </location>
    <ligand>
        <name>NADPH</name>
        <dbReference type="ChEBI" id="CHEBI:57783"/>
    </ligand>
</feature>